<organism evidence="3 4">
    <name type="scientific">Fusarium avenaceum</name>
    <dbReference type="NCBI Taxonomy" id="40199"/>
    <lineage>
        <taxon>Eukaryota</taxon>
        <taxon>Fungi</taxon>
        <taxon>Dikarya</taxon>
        <taxon>Ascomycota</taxon>
        <taxon>Pezizomycotina</taxon>
        <taxon>Sordariomycetes</taxon>
        <taxon>Hypocreomycetidae</taxon>
        <taxon>Hypocreales</taxon>
        <taxon>Nectriaceae</taxon>
        <taxon>Fusarium</taxon>
        <taxon>Fusarium tricinctum species complex</taxon>
    </lineage>
</organism>
<evidence type="ECO:0000313" key="4">
    <source>
        <dbReference type="Proteomes" id="UP000782241"/>
    </source>
</evidence>
<reference evidence="3" key="1">
    <citation type="submission" date="2021-04" db="EMBL/GenBank/DDBJ databases">
        <title>Draft genome of Fusarium avenaceum strain F156N33, isolated from an atmospheric sample in Virginia.</title>
        <authorList>
            <person name="Yang S."/>
            <person name="Vinatzer B.A."/>
            <person name="Coleman J."/>
        </authorList>
    </citation>
    <scope>NUCLEOTIDE SEQUENCE</scope>
    <source>
        <strain evidence="3">F156N33</strain>
    </source>
</reference>
<feature type="region of interest" description="Disordered" evidence="1">
    <location>
        <begin position="75"/>
        <end position="99"/>
    </location>
</feature>
<evidence type="ECO:0008006" key="5">
    <source>
        <dbReference type="Google" id="ProtNLM"/>
    </source>
</evidence>
<dbReference type="Gene3D" id="2.60.120.260">
    <property type="entry name" value="Galactose-binding domain-like"/>
    <property type="match status" value="3"/>
</dbReference>
<gene>
    <name evidence="3" type="ORF">KAF25_004000</name>
</gene>
<feature type="region of interest" description="Disordered" evidence="1">
    <location>
        <begin position="159"/>
        <end position="202"/>
    </location>
</feature>
<evidence type="ECO:0000256" key="2">
    <source>
        <dbReference type="SAM" id="SignalP"/>
    </source>
</evidence>
<name>A0A9P7H3A3_9HYPO</name>
<evidence type="ECO:0000313" key="3">
    <source>
        <dbReference type="EMBL" id="KAG5661761.1"/>
    </source>
</evidence>
<feature type="chain" id="PRO_5040507638" description="CBM-cenC domain-containing protein" evidence="2">
    <location>
        <begin position="22"/>
        <end position="709"/>
    </location>
</feature>
<dbReference type="SUPFAM" id="SSF49785">
    <property type="entry name" value="Galactose-binding domain-like"/>
    <property type="match status" value="1"/>
</dbReference>
<sequence>MVLLKAIGAAYLAANLLGVDAGLCRPSTRTSLSLSASETSIVPSIISTSASGSSAVPTTSRDGTTALTDGITAIESTTSGNPLSSSETQISSRNPTSDLPTFSTIQTSSDAATSFAVSSNPATSSDAVTSVDSTISGSSTIPAETTTSIESTLSIIPTTTAETSTDTNTSGNPTTTADTTTLADTTTSAGITTTSSEPTTTTSVCVEPTNMLRQPGFESLDEGTVWGFYWGGGGIENDPDHARTGDSLAVLPVPDGQERRMEQRIHITPGTEYTVSFYYAVESPPPSDSQCVVFATFDYYTALKRVPLPSDTEYHQYSASFISADNLDPAIEIGVSCASVGNGYTATVYIDDTSVLDSSDECSTTPVDPNAPPKSTLLVPAQPESPHCPVNVAKIPGFEPVNGNQAWAFYDQAGDFAQDQSNSRTGDWEAVFPTVSSNEYIWLEQNIDAEDLEAGELYDYHFFWKPKTLPDNGQCYITAGYNDAVVYEYAKVNSGATSSTGYTINSVRFTMPSGNLLLQIIFYCDYYSGNQQLGSVFVDDTALIKVGGCEAYPVTGALIENPSFEIQATEDSTYPWFGTKGMSIRAGSTANGPSPKSGDNFLYVQLESTEGSATLTKPLARALQVGQSYSLLFNWAPGPAFTQGTCTFTIAFGSVSRTFDLNNEVNTYQYQPLEYSFTPAEAVESMSITVLCTGMSVLPDFVFDDFSLQ</sequence>
<dbReference type="Proteomes" id="UP000782241">
    <property type="component" value="Unassembled WGS sequence"/>
</dbReference>
<keyword evidence="2" id="KW-0732">Signal</keyword>
<feature type="signal peptide" evidence="2">
    <location>
        <begin position="1"/>
        <end position="21"/>
    </location>
</feature>
<accession>A0A9P7H3A3</accession>
<keyword evidence="4" id="KW-1185">Reference proteome</keyword>
<feature type="region of interest" description="Disordered" evidence="1">
    <location>
        <begin position="116"/>
        <end position="141"/>
    </location>
</feature>
<feature type="compositionally biased region" description="Low complexity" evidence="1">
    <location>
        <begin position="122"/>
        <end position="134"/>
    </location>
</feature>
<dbReference type="InterPro" id="IPR008979">
    <property type="entry name" value="Galactose-bd-like_sf"/>
</dbReference>
<evidence type="ECO:0000256" key="1">
    <source>
        <dbReference type="SAM" id="MobiDB-lite"/>
    </source>
</evidence>
<proteinExistence type="predicted"/>
<dbReference type="AlphaFoldDB" id="A0A9P7H3A3"/>
<dbReference type="EMBL" id="JAGPUO010000006">
    <property type="protein sequence ID" value="KAG5661761.1"/>
    <property type="molecule type" value="Genomic_DNA"/>
</dbReference>
<comment type="caution">
    <text evidence="3">The sequence shown here is derived from an EMBL/GenBank/DDBJ whole genome shotgun (WGS) entry which is preliminary data.</text>
</comment>
<protein>
    <recommendedName>
        <fullName evidence="5">CBM-cenC domain-containing protein</fullName>
    </recommendedName>
</protein>